<dbReference type="SMART" id="SM00636">
    <property type="entry name" value="Glyco_18"/>
    <property type="match status" value="1"/>
</dbReference>
<dbReference type="Pfam" id="PF00704">
    <property type="entry name" value="Glyco_hydro_18"/>
    <property type="match status" value="1"/>
</dbReference>
<accession>A0ABM9PS48</accession>
<reference evidence="4 5" key="1">
    <citation type="submission" date="2024-05" db="EMBL/GenBank/DDBJ databases">
        <authorList>
            <person name="Duchaud E."/>
        </authorList>
    </citation>
    <scope>NUCLEOTIDE SEQUENCE [LARGE SCALE GENOMIC DNA]</scope>
    <source>
        <strain evidence="4">Ena-SAMPLE-TAB-13-05-2024-13:56:06:370-140305</strain>
    </source>
</reference>
<dbReference type="InterPro" id="IPR001223">
    <property type="entry name" value="Glyco_hydro18_cat"/>
</dbReference>
<dbReference type="InterPro" id="IPR011583">
    <property type="entry name" value="Chitinase_II/V-like_cat"/>
</dbReference>
<dbReference type="EMBL" id="CAXJRC010000045">
    <property type="protein sequence ID" value="CAL2108604.1"/>
    <property type="molecule type" value="Genomic_DNA"/>
</dbReference>
<evidence type="ECO:0000256" key="2">
    <source>
        <dbReference type="ARBA" id="ARBA00023295"/>
    </source>
</evidence>
<proteinExistence type="predicted"/>
<dbReference type="PROSITE" id="PS51910">
    <property type="entry name" value="GH18_2"/>
    <property type="match status" value="1"/>
</dbReference>
<dbReference type="SUPFAM" id="SSF51445">
    <property type="entry name" value="(Trans)glycosidases"/>
    <property type="match status" value="1"/>
</dbReference>
<dbReference type="Gene3D" id="3.20.20.80">
    <property type="entry name" value="Glycosidases"/>
    <property type="match status" value="1"/>
</dbReference>
<dbReference type="InterPro" id="IPR017853">
    <property type="entry name" value="GH"/>
</dbReference>
<keyword evidence="2 4" id="KW-0326">Glycosidase</keyword>
<comment type="caution">
    <text evidence="4">The sequence shown here is derived from an EMBL/GenBank/DDBJ whole genome shotgun (WGS) entry which is preliminary data.</text>
</comment>
<dbReference type="Proteomes" id="UP001497602">
    <property type="component" value="Unassembled WGS sequence"/>
</dbReference>
<organism evidence="4 5">
    <name type="scientific">Tenacibaculum vairaonense</name>
    <dbReference type="NCBI Taxonomy" id="3137860"/>
    <lineage>
        <taxon>Bacteria</taxon>
        <taxon>Pseudomonadati</taxon>
        <taxon>Bacteroidota</taxon>
        <taxon>Flavobacteriia</taxon>
        <taxon>Flavobacteriales</taxon>
        <taxon>Flavobacteriaceae</taxon>
        <taxon>Tenacibaculum</taxon>
    </lineage>
</organism>
<dbReference type="Gene3D" id="3.10.50.10">
    <property type="match status" value="1"/>
</dbReference>
<keyword evidence="1 4" id="KW-0378">Hydrolase</keyword>
<sequence>MSKPTSYKSYRSLHEKHFNQYNFTTEKEWDSLNNYTPTNRKSSVKNKQTNYKTFGWHLYSNGSSYTSYNFSLLWGISYFSYSLNPKTGGYNTIHQWKTTKLIDSAKAYNCKVFLSVSSFGETSNSIFLKNKLAQDNLTKNLIDLLAYRNANGINIDFEEVPSKHKKAFTNFIINLSTALKKVNPNYQVSLCLYAIDWHNVFNIKAIDKHIDFYTLMSYDYYGSFSKIAGPIAPLNTTPQFGRGVKSSVNYYFNKGVTPEKLIVGIPYYGVEWLTTEKNIPSKVKKFKTHLSYKTIMNEYIQPLNISIEFDSTSASNYITLKDKNYYKEIWFEDTTSLSIKYDWIKSTKISGVGIWALGYDEGYTELWHLLDNKFQK</sequence>
<dbReference type="PANTHER" id="PTHR46290">
    <property type="entry name" value="DI-N-ACETYLCHITOBIASE"/>
    <property type="match status" value="1"/>
</dbReference>
<dbReference type="EC" id="3.2.1.14" evidence="4"/>
<evidence type="ECO:0000259" key="3">
    <source>
        <dbReference type="PROSITE" id="PS51910"/>
    </source>
</evidence>
<evidence type="ECO:0000313" key="4">
    <source>
        <dbReference type="EMBL" id="CAL2108604.1"/>
    </source>
</evidence>
<evidence type="ECO:0000256" key="1">
    <source>
        <dbReference type="ARBA" id="ARBA00022801"/>
    </source>
</evidence>
<protein>
    <submittedName>
        <fullName evidence="4">Chitinase</fullName>
        <ecNumber evidence="4">3.2.1.14</ecNumber>
    </submittedName>
</protein>
<keyword evidence="5" id="KW-1185">Reference proteome</keyword>
<feature type="domain" description="GH18" evidence="3">
    <location>
        <begin position="23"/>
        <end position="376"/>
    </location>
</feature>
<dbReference type="PANTHER" id="PTHR46290:SF1">
    <property type="entry name" value="DI-N-ACETYLCHITOBIASE"/>
    <property type="match status" value="1"/>
</dbReference>
<dbReference type="InterPro" id="IPR029070">
    <property type="entry name" value="Chitinase_insertion_sf"/>
</dbReference>
<name>A0ABM9PS48_9FLAO</name>
<dbReference type="InterPro" id="IPR051887">
    <property type="entry name" value="GH18_Domain-Containing"/>
</dbReference>
<dbReference type="GO" id="GO:0008843">
    <property type="term" value="F:endochitinase activity"/>
    <property type="evidence" value="ECO:0007669"/>
    <property type="project" value="UniProtKB-EC"/>
</dbReference>
<evidence type="ECO:0000313" key="5">
    <source>
        <dbReference type="Proteomes" id="UP001497602"/>
    </source>
</evidence>
<gene>
    <name evidence="4" type="ORF">T190115A13A_80179</name>
</gene>